<accession>A0A8J7JC07</accession>
<dbReference type="InterPro" id="IPR021125">
    <property type="entry name" value="DUF2127"/>
</dbReference>
<comment type="caution">
    <text evidence="2">The sequence shown here is derived from an EMBL/GenBank/DDBJ whole genome shotgun (WGS) entry which is preliminary data.</text>
</comment>
<feature type="transmembrane region" description="Helical" evidence="1">
    <location>
        <begin position="107"/>
        <end position="124"/>
    </location>
</feature>
<dbReference type="RefSeq" id="WP_199383678.1">
    <property type="nucleotide sequence ID" value="NZ_JAEMHM010000006.1"/>
</dbReference>
<name>A0A8J7JC07_9BACT</name>
<keyword evidence="3" id="KW-1185">Reference proteome</keyword>
<keyword evidence="1" id="KW-0472">Membrane</keyword>
<evidence type="ECO:0000313" key="2">
    <source>
        <dbReference type="EMBL" id="MBJ6724791.1"/>
    </source>
</evidence>
<feature type="transmembrane region" description="Helical" evidence="1">
    <location>
        <begin position="136"/>
        <end position="154"/>
    </location>
</feature>
<reference evidence="2" key="1">
    <citation type="submission" date="2020-12" db="EMBL/GenBank/DDBJ databases">
        <title>Geomonas sp. Red875, isolated from river sediment.</title>
        <authorList>
            <person name="Xu Z."/>
            <person name="Zhang Z."/>
            <person name="Masuda Y."/>
            <person name="Itoh H."/>
            <person name="Senoo K."/>
        </authorList>
    </citation>
    <scope>NUCLEOTIDE SEQUENCE</scope>
    <source>
        <strain evidence="2">Red875</strain>
    </source>
</reference>
<evidence type="ECO:0000313" key="3">
    <source>
        <dbReference type="Proteomes" id="UP000636888"/>
    </source>
</evidence>
<gene>
    <name evidence="2" type="ORF">JFN93_08745</name>
</gene>
<dbReference type="AlphaFoldDB" id="A0A8J7JC07"/>
<dbReference type="EMBL" id="JAEMHM010000006">
    <property type="protein sequence ID" value="MBJ6724791.1"/>
    <property type="molecule type" value="Genomic_DNA"/>
</dbReference>
<keyword evidence="1" id="KW-1133">Transmembrane helix</keyword>
<sequence>MPQPEIDRRKASRRGLHLVACFEAAKGVLVLLVGCGLLAFIHKDLHHAAEQLVRVLHMNPAHHYPSILIDAADKVTDLQLWVLAFSAVVYSAIRLVEAYGLWKGYQWAEWFGFLSGAIYIPMELFEVARQVTWPRVTVLAVNLVIVGYLAFTLARTGRHRRRLQD</sequence>
<dbReference type="Pfam" id="PF09900">
    <property type="entry name" value="DUF2127"/>
    <property type="match status" value="1"/>
</dbReference>
<organism evidence="2 3">
    <name type="scientific">Geomesophilobacter sediminis</name>
    <dbReference type="NCBI Taxonomy" id="2798584"/>
    <lineage>
        <taxon>Bacteria</taxon>
        <taxon>Pseudomonadati</taxon>
        <taxon>Thermodesulfobacteriota</taxon>
        <taxon>Desulfuromonadia</taxon>
        <taxon>Geobacterales</taxon>
        <taxon>Geobacteraceae</taxon>
        <taxon>Geomesophilobacter</taxon>
    </lineage>
</organism>
<keyword evidence="1" id="KW-0812">Transmembrane</keyword>
<feature type="transmembrane region" description="Helical" evidence="1">
    <location>
        <begin position="78"/>
        <end position="95"/>
    </location>
</feature>
<protein>
    <submittedName>
        <fullName evidence="2">DUF2127 domain-containing protein</fullName>
    </submittedName>
</protein>
<proteinExistence type="predicted"/>
<evidence type="ECO:0000256" key="1">
    <source>
        <dbReference type="SAM" id="Phobius"/>
    </source>
</evidence>
<dbReference type="Proteomes" id="UP000636888">
    <property type="component" value="Unassembled WGS sequence"/>
</dbReference>
<feature type="transmembrane region" description="Helical" evidence="1">
    <location>
        <begin position="16"/>
        <end position="41"/>
    </location>
</feature>